<comment type="similarity">
    <text evidence="2">Belongs to the YajC family.</text>
</comment>
<accession>E3CUY6</accession>
<organism evidence="12 13">
    <name type="scientific">Aminomonas paucivorans DSM 12260</name>
    <dbReference type="NCBI Taxonomy" id="584708"/>
    <lineage>
        <taxon>Bacteria</taxon>
        <taxon>Thermotogati</taxon>
        <taxon>Synergistota</taxon>
        <taxon>Synergistia</taxon>
        <taxon>Synergistales</taxon>
        <taxon>Synergistaceae</taxon>
        <taxon>Aminomonas</taxon>
    </lineage>
</organism>
<dbReference type="PANTHER" id="PTHR33909">
    <property type="entry name" value="SEC TRANSLOCON ACCESSORY COMPLEX SUBUNIT YAJC"/>
    <property type="match status" value="1"/>
</dbReference>
<evidence type="ECO:0000256" key="4">
    <source>
        <dbReference type="ARBA" id="ARBA00022475"/>
    </source>
</evidence>
<feature type="compositionally biased region" description="Basic and acidic residues" evidence="10">
    <location>
        <begin position="90"/>
        <end position="113"/>
    </location>
</feature>
<feature type="transmembrane region" description="Helical" evidence="11">
    <location>
        <begin position="6"/>
        <end position="27"/>
    </location>
</feature>
<dbReference type="GO" id="GO:0015031">
    <property type="term" value="P:protein transport"/>
    <property type="evidence" value="ECO:0007669"/>
    <property type="project" value="UniProtKB-KW"/>
</dbReference>
<dbReference type="eggNOG" id="COG1862">
    <property type="taxonomic scope" value="Bacteria"/>
</dbReference>
<evidence type="ECO:0000256" key="7">
    <source>
        <dbReference type="ARBA" id="ARBA00022989"/>
    </source>
</evidence>
<keyword evidence="8" id="KW-0811">Translocation</keyword>
<evidence type="ECO:0000256" key="3">
    <source>
        <dbReference type="ARBA" id="ARBA00022448"/>
    </source>
</evidence>
<dbReference type="HOGENOM" id="CLU_116157_1_1_0"/>
<dbReference type="InterPro" id="IPR003849">
    <property type="entry name" value="Preprotein_translocase_YajC"/>
</dbReference>
<keyword evidence="3" id="KW-0813">Transport</keyword>
<evidence type="ECO:0000256" key="2">
    <source>
        <dbReference type="ARBA" id="ARBA00006742"/>
    </source>
</evidence>
<comment type="subcellular location">
    <subcellularLocation>
        <location evidence="1">Cell membrane</location>
        <topology evidence="1">Single-pass membrane protein</topology>
    </subcellularLocation>
</comment>
<keyword evidence="5 11" id="KW-0812">Transmembrane</keyword>
<keyword evidence="13" id="KW-1185">Reference proteome</keyword>
<evidence type="ECO:0000256" key="9">
    <source>
        <dbReference type="ARBA" id="ARBA00023136"/>
    </source>
</evidence>
<reference evidence="12 13" key="1">
    <citation type="journal article" date="2010" name="Stand. Genomic Sci.">
        <title>Non-contiguous finished genome sequence of Aminomonas paucivorans type strain (GLU-3).</title>
        <authorList>
            <person name="Pitluck S."/>
            <person name="Yasawong M."/>
            <person name="Held B."/>
            <person name="Lapidus A."/>
            <person name="Nolan M."/>
            <person name="Copeland A."/>
            <person name="Lucas S."/>
            <person name="Del Rio T.G."/>
            <person name="Tice H."/>
            <person name="Cheng J.F."/>
            <person name="Chertkov O."/>
            <person name="Goodwin L."/>
            <person name="Tapia R."/>
            <person name="Han C."/>
            <person name="Liolios K."/>
            <person name="Ivanova N."/>
            <person name="Mavromatis K."/>
            <person name="Ovchinnikova G."/>
            <person name="Pati A."/>
            <person name="Chen A."/>
            <person name="Palaniappan K."/>
            <person name="Land M."/>
            <person name="Hauser L."/>
            <person name="Chang Y.J."/>
            <person name="Jeffries C.D."/>
            <person name="Pukall R."/>
            <person name="Spring S."/>
            <person name="Rohde M."/>
            <person name="Sikorski J."/>
            <person name="Goker M."/>
            <person name="Woyke T."/>
            <person name="Bristow J."/>
            <person name="Eisen J.A."/>
            <person name="Markowitz V."/>
            <person name="Hugenholtz P."/>
            <person name="Kyrpides N.C."/>
            <person name="Klenk H.P."/>
        </authorList>
    </citation>
    <scope>NUCLEOTIDE SEQUENCE [LARGE SCALE GENOMIC DNA]</scope>
    <source>
        <strain evidence="12 13">DSM 12260</strain>
    </source>
</reference>
<evidence type="ECO:0000313" key="13">
    <source>
        <dbReference type="Proteomes" id="UP000005096"/>
    </source>
</evidence>
<evidence type="ECO:0000256" key="5">
    <source>
        <dbReference type="ARBA" id="ARBA00022692"/>
    </source>
</evidence>
<proteinExistence type="inferred from homology"/>
<sequence length="126" mass="13856">MGNAQQGGIMGMLLPLALFVVIFYFLIVRPQKKKQKAHDQMLASIGRGDTVVTAGGFFGVVRELLDDSYIIEVAEGVKMRILKGSISVKRGPEDKQPPKKGPKEKDVPEKTQEENVSSEEAPSKEE</sequence>
<name>E3CUY6_9BACT</name>
<dbReference type="Pfam" id="PF02699">
    <property type="entry name" value="YajC"/>
    <property type="match status" value="1"/>
</dbReference>
<evidence type="ECO:0000256" key="1">
    <source>
        <dbReference type="ARBA" id="ARBA00004162"/>
    </source>
</evidence>
<keyword evidence="9 11" id="KW-0472">Membrane</keyword>
<protein>
    <submittedName>
        <fullName evidence="12">Protein translocase subunit yajC</fullName>
    </submittedName>
</protein>
<keyword evidence="7 11" id="KW-1133">Transmembrane helix</keyword>
<dbReference type="RefSeq" id="WP_006301332.1">
    <property type="nucleotide sequence ID" value="NZ_CM001022.1"/>
</dbReference>
<dbReference type="OrthoDB" id="9800132at2"/>
<dbReference type="STRING" id="584708.Apau_1694"/>
<keyword evidence="6" id="KW-0653">Protein transport</keyword>
<dbReference type="PaxDb" id="584708-Apau_1694"/>
<evidence type="ECO:0000256" key="10">
    <source>
        <dbReference type="SAM" id="MobiDB-lite"/>
    </source>
</evidence>
<gene>
    <name evidence="12" type="ORF">Apau_1694</name>
</gene>
<keyword evidence="4" id="KW-1003">Cell membrane</keyword>
<feature type="region of interest" description="Disordered" evidence="10">
    <location>
        <begin position="87"/>
        <end position="126"/>
    </location>
</feature>
<evidence type="ECO:0000313" key="12">
    <source>
        <dbReference type="EMBL" id="EFQ24112.1"/>
    </source>
</evidence>
<evidence type="ECO:0000256" key="11">
    <source>
        <dbReference type="SAM" id="Phobius"/>
    </source>
</evidence>
<dbReference type="NCBIfam" id="TIGR00739">
    <property type="entry name" value="yajC"/>
    <property type="match status" value="1"/>
</dbReference>
<evidence type="ECO:0000256" key="8">
    <source>
        <dbReference type="ARBA" id="ARBA00023010"/>
    </source>
</evidence>
<evidence type="ECO:0000256" key="6">
    <source>
        <dbReference type="ARBA" id="ARBA00022927"/>
    </source>
</evidence>
<dbReference type="PANTHER" id="PTHR33909:SF1">
    <property type="entry name" value="SEC TRANSLOCON ACCESSORY COMPLEX SUBUNIT YAJC"/>
    <property type="match status" value="1"/>
</dbReference>
<dbReference type="EMBL" id="CM001022">
    <property type="protein sequence ID" value="EFQ24112.1"/>
    <property type="molecule type" value="Genomic_DNA"/>
</dbReference>
<dbReference type="Proteomes" id="UP000005096">
    <property type="component" value="Chromosome"/>
</dbReference>
<dbReference type="AlphaFoldDB" id="E3CUY6"/>
<dbReference type="GO" id="GO:0005886">
    <property type="term" value="C:plasma membrane"/>
    <property type="evidence" value="ECO:0007669"/>
    <property type="project" value="UniProtKB-SubCell"/>
</dbReference>
<dbReference type="SMART" id="SM01323">
    <property type="entry name" value="YajC"/>
    <property type="match status" value="1"/>
</dbReference>
<dbReference type="PRINTS" id="PR01853">
    <property type="entry name" value="YAJCTRNLCASE"/>
</dbReference>